<keyword evidence="7" id="KW-0998">Cell outer membrane</keyword>
<feature type="signal peptide" evidence="8">
    <location>
        <begin position="1"/>
        <end position="21"/>
    </location>
</feature>
<organism evidence="9">
    <name type="scientific">Candidatus Nitricoxidivorans perseverans</name>
    <dbReference type="NCBI Taxonomy" id="2975601"/>
    <lineage>
        <taxon>Bacteria</taxon>
        <taxon>Pseudomonadati</taxon>
        <taxon>Pseudomonadota</taxon>
        <taxon>Betaproteobacteria</taxon>
        <taxon>Nitrosomonadales</taxon>
        <taxon>Sterolibacteriaceae</taxon>
        <taxon>Candidatus Nitricoxidivorans</taxon>
    </lineage>
</organism>
<evidence type="ECO:0000313" key="9">
    <source>
        <dbReference type="EMBL" id="WIM05498.1"/>
    </source>
</evidence>
<dbReference type="GO" id="GO:0015483">
    <property type="term" value="F:long-chain fatty acid transporting porin activity"/>
    <property type="evidence" value="ECO:0007669"/>
    <property type="project" value="TreeGrafter"/>
</dbReference>
<proteinExistence type="inferred from homology"/>
<dbReference type="PANTHER" id="PTHR35093:SF8">
    <property type="entry name" value="OUTER MEMBRANE PROTEIN NMB0088-RELATED"/>
    <property type="match status" value="1"/>
</dbReference>
<sequence length="426" mass="44566">MKLKKIAVLLVLAGAAAPVFATNGYFAHGYGMKAKGMGGAATAVTGDTFGGANNPATMVWAGNRMDVGVDLFMPKRSASRQGNPGAAGDGSVESDSNEFLVPEFGYNKMLNSNMSAGVTVYGNGGMNTDFPATGSAGPNNLLLGSGRLGVDLMQLIIAPTLSYKLNANHSVGISPLFGFQRFKVDGLSAFTPLSSSSGDVTNKGDDDSTGWGVRIGWFGKLSDTVSLGAAYSSRMRMSAFDQYKGLFAEGGDFDIPENYNFGIAVKATPSTTVAFDIQQINYADVKSIANPVANSLRGLGATYALGTANGSGFAWRDMTVFKLGVEHEYSKNLVVRAGYNYGKSPVRGGTIDDVTFNIIAPAVVEHHLTLGATLTLADKSELTVSYMHAFSNSVTGPSATSLLGQGGNETLKMKQDSIGIAYGIKY</sequence>
<evidence type="ECO:0000256" key="2">
    <source>
        <dbReference type="ARBA" id="ARBA00008163"/>
    </source>
</evidence>
<name>A0AA49FL46_9PROT</name>
<dbReference type="Proteomes" id="UP001234916">
    <property type="component" value="Chromosome"/>
</dbReference>
<dbReference type="EMBL" id="CP107246">
    <property type="protein sequence ID" value="WIM05498.1"/>
    <property type="molecule type" value="Genomic_DNA"/>
</dbReference>
<evidence type="ECO:0000256" key="7">
    <source>
        <dbReference type="ARBA" id="ARBA00023237"/>
    </source>
</evidence>
<evidence type="ECO:0000256" key="1">
    <source>
        <dbReference type="ARBA" id="ARBA00004571"/>
    </source>
</evidence>
<evidence type="ECO:0000256" key="4">
    <source>
        <dbReference type="ARBA" id="ARBA00022692"/>
    </source>
</evidence>
<evidence type="ECO:0000256" key="5">
    <source>
        <dbReference type="ARBA" id="ARBA00022729"/>
    </source>
</evidence>
<comment type="subcellular location">
    <subcellularLocation>
        <location evidence="1">Cell outer membrane</location>
        <topology evidence="1">Multi-pass membrane protein</topology>
    </subcellularLocation>
</comment>
<keyword evidence="5 8" id="KW-0732">Signal</keyword>
<feature type="chain" id="PRO_5041453056" evidence="8">
    <location>
        <begin position="22"/>
        <end position="426"/>
    </location>
</feature>
<reference evidence="9" key="1">
    <citation type="journal article" date="2023" name="Nat. Microbiol.">
        <title>Enrichment and characterization of a nitric oxide-reducing microbial community in a continuous bioreactor.</title>
        <authorList>
            <person name="Garrido-Amador P."/>
            <person name="Stortenbeker N."/>
            <person name="Wessels H.J.C.T."/>
            <person name="Speth D.R."/>
            <person name="Garcia-Heredia I."/>
            <person name="Kartal B."/>
        </authorList>
    </citation>
    <scope>NUCLEOTIDE SEQUENCE</scope>
    <source>
        <strain evidence="9">MAG1</strain>
    </source>
</reference>
<accession>A0AA49FL46</accession>
<evidence type="ECO:0000256" key="8">
    <source>
        <dbReference type="SAM" id="SignalP"/>
    </source>
</evidence>
<dbReference type="Gene3D" id="2.40.160.60">
    <property type="entry name" value="Outer membrane protein transport protein (OMPP1/FadL/TodX)"/>
    <property type="match status" value="1"/>
</dbReference>
<dbReference type="SUPFAM" id="SSF56935">
    <property type="entry name" value="Porins"/>
    <property type="match status" value="1"/>
</dbReference>
<evidence type="ECO:0000256" key="6">
    <source>
        <dbReference type="ARBA" id="ARBA00023136"/>
    </source>
</evidence>
<dbReference type="GO" id="GO:0009279">
    <property type="term" value="C:cell outer membrane"/>
    <property type="evidence" value="ECO:0007669"/>
    <property type="project" value="UniProtKB-SubCell"/>
</dbReference>
<keyword evidence="6" id="KW-0472">Membrane</keyword>
<keyword evidence="4" id="KW-0812">Transmembrane</keyword>
<dbReference type="PANTHER" id="PTHR35093">
    <property type="entry name" value="OUTER MEMBRANE PROTEIN NMB0088-RELATED"/>
    <property type="match status" value="1"/>
</dbReference>
<dbReference type="Pfam" id="PF03349">
    <property type="entry name" value="Toluene_X"/>
    <property type="match status" value="1"/>
</dbReference>
<gene>
    <name evidence="9" type="ORF">OHM77_12570</name>
</gene>
<dbReference type="KEGG" id="npv:OHM77_12570"/>
<evidence type="ECO:0000256" key="3">
    <source>
        <dbReference type="ARBA" id="ARBA00022452"/>
    </source>
</evidence>
<protein>
    <submittedName>
        <fullName evidence="9">Outer membrane protein transport protein</fullName>
    </submittedName>
</protein>
<dbReference type="AlphaFoldDB" id="A0AA49FL46"/>
<keyword evidence="3" id="KW-1134">Transmembrane beta strand</keyword>
<dbReference type="InterPro" id="IPR005017">
    <property type="entry name" value="OMPP1/FadL/TodX"/>
</dbReference>
<comment type="similarity">
    <text evidence="2">Belongs to the OmpP1/FadL family.</text>
</comment>